<evidence type="ECO:0000313" key="1">
    <source>
        <dbReference type="EMBL" id="KXB78036.1"/>
    </source>
</evidence>
<dbReference type="STRING" id="419005.HMPREF1860_01078"/>
<accession>A0A134BDL0</accession>
<protein>
    <submittedName>
        <fullName evidence="1">Uncharacterized protein</fullName>
    </submittedName>
</protein>
<dbReference type="EMBL" id="LSDL01000050">
    <property type="protein sequence ID" value="KXB78036.1"/>
    <property type="molecule type" value="Genomic_DNA"/>
</dbReference>
<organism evidence="1">
    <name type="scientific">Prevotella amnii</name>
    <dbReference type="NCBI Taxonomy" id="419005"/>
    <lineage>
        <taxon>Bacteria</taxon>
        <taxon>Pseudomonadati</taxon>
        <taxon>Bacteroidota</taxon>
        <taxon>Bacteroidia</taxon>
        <taxon>Bacteroidales</taxon>
        <taxon>Prevotellaceae</taxon>
        <taxon>Prevotella</taxon>
    </lineage>
</organism>
<sequence length="44" mass="5292">MRRLKAKREALKGLIIIKKRLAQWELEYKHFGSLLAYLHVTKIK</sequence>
<evidence type="ECO:0000313" key="2">
    <source>
        <dbReference type="Proteomes" id="UP000070531"/>
    </source>
</evidence>
<dbReference type="PATRIC" id="fig|419005.5.peg.1085"/>
<name>A0A134BDL0_9BACT</name>
<comment type="caution">
    <text evidence="1">The sequence shown here is derived from an EMBL/GenBank/DDBJ whole genome shotgun (WGS) entry which is preliminary data.</text>
</comment>
<reference evidence="1 2" key="1">
    <citation type="submission" date="2016-01" db="EMBL/GenBank/DDBJ databases">
        <authorList>
            <person name="Oliw E.H."/>
        </authorList>
    </citation>
    <scope>NUCLEOTIDE SEQUENCE [LARGE SCALE GENOMIC DNA]</scope>
    <source>
        <strain evidence="1 2">DNF00307</strain>
    </source>
</reference>
<dbReference type="AlphaFoldDB" id="A0A134BDL0"/>
<gene>
    <name evidence="1" type="ORF">HMPREF1860_01078</name>
</gene>
<dbReference type="Proteomes" id="UP000070531">
    <property type="component" value="Unassembled WGS sequence"/>
</dbReference>
<proteinExistence type="predicted"/>